<reference evidence="9" key="1">
    <citation type="submission" date="2023-10" db="EMBL/GenBank/DDBJ databases">
        <title>Genome assemblies of two species of porcelain crab, Petrolisthes cinctipes and Petrolisthes manimaculis (Anomura: Porcellanidae).</title>
        <authorList>
            <person name="Angst P."/>
        </authorList>
    </citation>
    <scope>NUCLEOTIDE SEQUENCE</scope>
    <source>
        <strain evidence="9">PB745_01</strain>
        <tissue evidence="9">Gill</tissue>
    </source>
</reference>
<keyword evidence="5" id="KW-0378">Hydrolase</keyword>
<dbReference type="AlphaFoldDB" id="A0AAE1FWP6"/>
<accession>A0AAE1FWP6</accession>
<gene>
    <name evidence="9" type="ORF">Pcinc_013603</name>
</gene>
<dbReference type="Gene3D" id="3.40.720.10">
    <property type="entry name" value="Alkaline Phosphatase, subunit A"/>
    <property type="match status" value="2"/>
</dbReference>
<dbReference type="Pfam" id="PF00884">
    <property type="entry name" value="Sulfatase"/>
    <property type="match status" value="1"/>
</dbReference>
<evidence type="ECO:0000256" key="5">
    <source>
        <dbReference type="ARBA" id="ARBA00022801"/>
    </source>
</evidence>
<dbReference type="CDD" id="cd16030">
    <property type="entry name" value="iduronate-2-sulfatase"/>
    <property type="match status" value="1"/>
</dbReference>
<evidence type="ECO:0000259" key="8">
    <source>
        <dbReference type="Pfam" id="PF00884"/>
    </source>
</evidence>
<evidence type="ECO:0000313" key="9">
    <source>
        <dbReference type="EMBL" id="KAK3881999.1"/>
    </source>
</evidence>
<dbReference type="InterPro" id="IPR017850">
    <property type="entry name" value="Alkaline_phosphatase_core_sf"/>
</dbReference>
<evidence type="ECO:0000313" key="10">
    <source>
        <dbReference type="Proteomes" id="UP001286313"/>
    </source>
</evidence>
<sequence>MAGLMTLIILCLFTSLLGNVRSVSSVGHPNVLLIIVDDLRPTLGCYGDTLALTPNIDALAQEGVIFTRAYAQQALCGPSRTSFLTSRRPDTTLLYDVHSYWRKHAGNFTSLPQYFKEHGYHTVSAGKIFHPGIVSNHSDDQPYSWSEEPFHPPTQTHKQDPVCLGPDGSLHTSIYCPVQVEEQPGGSLPDIETTQFAVSWLQQRAEQLKEASEPFFLAVGYHKPHIPLKFPSQFLDLYPISSVPLAPNRHRPQGLPSVAWNPWNDLRWRADIAALNVSFPYGPLPDFYARYIRQGYYAATTYTDSLIGDLLDAVNTHFPDTIIAFIGDHGWSLGEHQEWSKFSNFEVATRVPFIISHWRQHKSSPFLGFSSLIPEMKKSGVYPRNKYHTFSQVGLLENYKRKDNYRFDYYKSLGLKFNSSGNTEFPRSLDLTMTSHDGLVELVDLFPTLVDLAGLPALFTCPRDSRQVDTCTEGMSLSPLLHLIQGGSIPRAFLTQGKTKGKDRLPDGVLSQYPLPVNHTSTIVKTVQLDSHLLHSVRVKKAVFSQYPRPGITPSVNPDSDQCHARDATVMGYSMRTLRYRYTVWFSFNGTILMSDWSHILAQELYDHKIDPQENHNVVDKAGYAHRLSYLHTQLRNGWQLAVSTL</sequence>
<dbReference type="InterPro" id="IPR035874">
    <property type="entry name" value="IDS"/>
</dbReference>
<evidence type="ECO:0000256" key="7">
    <source>
        <dbReference type="SAM" id="SignalP"/>
    </source>
</evidence>
<dbReference type="GO" id="GO:0005737">
    <property type="term" value="C:cytoplasm"/>
    <property type="evidence" value="ECO:0007669"/>
    <property type="project" value="TreeGrafter"/>
</dbReference>
<dbReference type="PANTHER" id="PTHR45953:SF1">
    <property type="entry name" value="IDURONATE 2-SULFATASE"/>
    <property type="match status" value="1"/>
</dbReference>
<dbReference type="SUPFAM" id="SSF53649">
    <property type="entry name" value="Alkaline phosphatase-like"/>
    <property type="match status" value="1"/>
</dbReference>
<evidence type="ECO:0000256" key="1">
    <source>
        <dbReference type="ARBA" id="ARBA00001913"/>
    </source>
</evidence>
<dbReference type="GO" id="GO:0046872">
    <property type="term" value="F:metal ion binding"/>
    <property type="evidence" value="ECO:0007669"/>
    <property type="project" value="UniProtKB-KW"/>
</dbReference>
<keyword evidence="3" id="KW-0479">Metal-binding</keyword>
<keyword evidence="6" id="KW-0106">Calcium</keyword>
<name>A0AAE1FWP6_PETCI</name>
<dbReference type="EMBL" id="JAWQEG010001149">
    <property type="protein sequence ID" value="KAK3881999.1"/>
    <property type="molecule type" value="Genomic_DNA"/>
</dbReference>
<organism evidence="9 10">
    <name type="scientific">Petrolisthes cinctipes</name>
    <name type="common">Flat porcelain crab</name>
    <dbReference type="NCBI Taxonomy" id="88211"/>
    <lineage>
        <taxon>Eukaryota</taxon>
        <taxon>Metazoa</taxon>
        <taxon>Ecdysozoa</taxon>
        <taxon>Arthropoda</taxon>
        <taxon>Crustacea</taxon>
        <taxon>Multicrustacea</taxon>
        <taxon>Malacostraca</taxon>
        <taxon>Eumalacostraca</taxon>
        <taxon>Eucarida</taxon>
        <taxon>Decapoda</taxon>
        <taxon>Pleocyemata</taxon>
        <taxon>Anomura</taxon>
        <taxon>Galatheoidea</taxon>
        <taxon>Porcellanidae</taxon>
        <taxon>Petrolisthes</taxon>
    </lineage>
</organism>
<dbReference type="GO" id="GO:0004423">
    <property type="term" value="F:iduronate-2-sulfatase activity"/>
    <property type="evidence" value="ECO:0007669"/>
    <property type="project" value="InterPro"/>
</dbReference>
<feature type="chain" id="PRO_5042155982" description="Sulfatase N-terminal domain-containing protein" evidence="7">
    <location>
        <begin position="23"/>
        <end position="646"/>
    </location>
</feature>
<evidence type="ECO:0000256" key="6">
    <source>
        <dbReference type="ARBA" id="ARBA00022837"/>
    </source>
</evidence>
<evidence type="ECO:0000256" key="3">
    <source>
        <dbReference type="ARBA" id="ARBA00022723"/>
    </source>
</evidence>
<keyword evidence="10" id="KW-1185">Reference proteome</keyword>
<proteinExistence type="inferred from homology"/>
<dbReference type="InterPro" id="IPR024607">
    <property type="entry name" value="Sulfatase_CS"/>
</dbReference>
<protein>
    <recommendedName>
        <fullName evidence="8">Sulfatase N-terminal domain-containing protein</fullName>
    </recommendedName>
</protein>
<feature type="domain" description="Sulfatase N-terminal" evidence="8">
    <location>
        <begin position="29"/>
        <end position="356"/>
    </location>
</feature>
<dbReference type="InterPro" id="IPR000917">
    <property type="entry name" value="Sulfatase_N"/>
</dbReference>
<dbReference type="Proteomes" id="UP001286313">
    <property type="component" value="Unassembled WGS sequence"/>
</dbReference>
<evidence type="ECO:0000256" key="2">
    <source>
        <dbReference type="ARBA" id="ARBA00008779"/>
    </source>
</evidence>
<dbReference type="PROSITE" id="PS00149">
    <property type="entry name" value="SULFATASE_2"/>
    <property type="match status" value="1"/>
</dbReference>
<dbReference type="PANTHER" id="PTHR45953">
    <property type="entry name" value="IDURONATE 2-SULFATASE"/>
    <property type="match status" value="1"/>
</dbReference>
<comment type="similarity">
    <text evidence="2">Belongs to the sulfatase family.</text>
</comment>
<comment type="caution">
    <text evidence="9">The sequence shown here is derived from an EMBL/GenBank/DDBJ whole genome shotgun (WGS) entry which is preliminary data.</text>
</comment>
<evidence type="ECO:0000256" key="4">
    <source>
        <dbReference type="ARBA" id="ARBA00022729"/>
    </source>
</evidence>
<feature type="signal peptide" evidence="7">
    <location>
        <begin position="1"/>
        <end position="22"/>
    </location>
</feature>
<keyword evidence="4 7" id="KW-0732">Signal</keyword>
<comment type="cofactor">
    <cofactor evidence="1">
        <name>Ca(2+)</name>
        <dbReference type="ChEBI" id="CHEBI:29108"/>
    </cofactor>
</comment>